<dbReference type="RefSeq" id="WP_054862412.1">
    <property type="nucleotide sequence ID" value="NZ_MWPH01000004.1"/>
</dbReference>
<protein>
    <submittedName>
        <fullName evidence="1">Uncharacterized protein</fullName>
    </submittedName>
</protein>
<proteinExistence type="predicted"/>
<name>A0A202E4J5_9EURY</name>
<sequence>MSTTTPTPKTVADEQYELETTDSGTLVFEPLTEYRETLDRTTQIGKRLIGVAGVEDWDGIRSELARRGHDVGLLYQLEVFDATEVGR</sequence>
<comment type="caution">
    <text evidence="1">The sequence shown here is derived from an EMBL/GenBank/DDBJ whole genome shotgun (WGS) entry which is preliminary data.</text>
</comment>
<dbReference type="OrthoDB" id="202564at2157"/>
<dbReference type="Proteomes" id="UP000196084">
    <property type="component" value="Unassembled WGS sequence"/>
</dbReference>
<evidence type="ECO:0000313" key="1">
    <source>
        <dbReference type="EMBL" id="OVE83182.1"/>
    </source>
</evidence>
<keyword evidence="2" id="KW-1185">Reference proteome</keyword>
<dbReference type="AlphaFoldDB" id="A0A202E4J5"/>
<organism evidence="1 2">
    <name type="scientific">Natronolimnobius baerhuensis</name>
    <dbReference type="NCBI Taxonomy" id="253108"/>
    <lineage>
        <taxon>Archaea</taxon>
        <taxon>Methanobacteriati</taxon>
        <taxon>Methanobacteriota</taxon>
        <taxon>Stenosarchaea group</taxon>
        <taxon>Halobacteria</taxon>
        <taxon>Halobacteriales</taxon>
        <taxon>Natrialbaceae</taxon>
        <taxon>Natronolimnobius</taxon>
    </lineage>
</organism>
<dbReference type="EMBL" id="MWPH01000004">
    <property type="protein sequence ID" value="OVE83182.1"/>
    <property type="molecule type" value="Genomic_DNA"/>
</dbReference>
<gene>
    <name evidence="1" type="ORF">B2G88_17390</name>
</gene>
<accession>A0A202E4J5</accession>
<reference evidence="1 2" key="1">
    <citation type="submission" date="2017-02" db="EMBL/GenBank/DDBJ databases">
        <title>Natronthermophilus aegyptiacus gen. nov.,sp. nov., an aerobic, extremely halophilic alkalithermophilic archaeon isolated from the athalassohaline Wadi An Natrun, Egypt.</title>
        <authorList>
            <person name="Zhao B."/>
        </authorList>
    </citation>
    <scope>NUCLEOTIDE SEQUENCE [LARGE SCALE GENOMIC DNA]</scope>
    <source>
        <strain evidence="1 2">CGMCC 1.3597</strain>
    </source>
</reference>
<evidence type="ECO:0000313" key="2">
    <source>
        <dbReference type="Proteomes" id="UP000196084"/>
    </source>
</evidence>